<comment type="caution">
    <text evidence="1">The sequence shown here is derived from an EMBL/GenBank/DDBJ whole genome shotgun (WGS) entry which is preliminary data.</text>
</comment>
<dbReference type="AlphaFoldDB" id="A0A834ZEC9"/>
<proteinExistence type="predicted"/>
<dbReference type="PANTHER" id="PTHR34996">
    <property type="entry name" value="OS06G0327400 PROTEIN"/>
    <property type="match status" value="1"/>
</dbReference>
<evidence type="ECO:0000313" key="2">
    <source>
        <dbReference type="Proteomes" id="UP000655225"/>
    </source>
</evidence>
<dbReference type="EMBL" id="JABCRI010000006">
    <property type="protein sequence ID" value="KAF8405605.1"/>
    <property type="molecule type" value="Genomic_DNA"/>
</dbReference>
<dbReference type="PANTHER" id="PTHR34996:SF3">
    <property type="entry name" value="OS06G0327400 PROTEIN"/>
    <property type="match status" value="1"/>
</dbReference>
<protein>
    <submittedName>
        <fullName evidence="1">Uncharacterized protein</fullName>
    </submittedName>
</protein>
<reference evidence="1 2" key="1">
    <citation type="submission" date="2020-04" db="EMBL/GenBank/DDBJ databases">
        <title>Plant Genome Project.</title>
        <authorList>
            <person name="Zhang R.-G."/>
        </authorList>
    </citation>
    <scope>NUCLEOTIDE SEQUENCE [LARGE SCALE GENOMIC DNA]</scope>
    <source>
        <strain evidence="1">YNK0</strain>
        <tissue evidence="1">Leaf</tissue>
    </source>
</reference>
<dbReference type="Proteomes" id="UP000655225">
    <property type="component" value="Unassembled WGS sequence"/>
</dbReference>
<organism evidence="1 2">
    <name type="scientific">Tetracentron sinense</name>
    <name type="common">Spur-leaf</name>
    <dbReference type="NCBI Taxonomy" id="13715"/>
    <lineage>
        <taxon>Eukaryota</taxon>
        <taxon>Viridiplantae</taxon>
        <taxon>Streptophyta</taxon>
        <taxon>Embryophyta</taxon>
        <taxon>Tracheophyta</taxon>
        <taxon>Spermatophyta</taxon>
        <taxon>Magnoliopsida</taxon>
        <taxon>Trochodendrales</taxon>
        <taxon>Trochodendraceae</taxon>
        <taxon>Tetracentron</taxon>
    </lineage>
</organism>
<accession>A0A834ZEC9</accession>
<keyword evidence="2" id="KW-1185">Reference proteome</keyword>
<name>A0A834ZEC9_TETSI</name>
<evidence type="ECO:0000313" key="1">
    <source>
        <dbReference type="EMBL" id="KAF8405605.1"/>
    </source>
</evidence>
<sequence length="220" mass="25088">MGDGGRWHQRKGFRVNRRRIGVMYRLRMRMMYLVRLLTPYGWRALQSLKKSISINRRRSAGLVMEEEGSIGTTRLRSYGRSNSFYSEAIADCLEFIKRSSVSVSGDDISVARRHDPINVGSDPADTSDLGLVVSPAALVLVVFHHLKNIHWEGRRDVVEYFDPKEIFLRSGLAREFVACFRRREFFGIGLVEVGIYLCPDSLDCTEESLSNAVVILGRKQ</sequence>
<dbReference type="OrthoDB" id="1716893at2759"/>
<gene>
    <name evidence="1" type="ORF">HHK36_010512</name>
</gene>